<keyword evidence="3" id="KW-1185">Reference proteome</keyword>
<sequence>MPSGVSFWRHRAGHVRQSETGSSWSDSSIAPERPAPAREEFAALDDEPDDDAQRAKQLRDRFRGVARQASLDPEDGIEL</sequence>
<proteinExistence type="predicted"/>
<dbReference type="EMBL" id="CP036532">
    <property type="protein sequence ID" value="QBK30150.1"/>
    <property type="molecule type" value="Genomic_DNA"/>
</dbReference>
<organism evidence="2 3">
    <name type="scientific">Roseitalea porphyridii</name>
    <dbReference type="NCBI Taxonomy" id="1852022"/>
    <lineage>
        <taxon>Bacteria</taxon>
        <taxon>Pseudomonadati</taxon>
        <taxon>Pseudomonadota</taxon>
        <taxon>Alphaproteobacteria</taxon>
        <taxon>Hyphomicrobiales</taxon>
        <taxon>Ahrensiaceae</taxon>
        <taxon>Roseitalea</taxon>
    </lineage>
</organism>
<dbReference type="OrthoDB" id="9759295at2"/>
<gene>
    <name evidence="2" type="ORF">E0E05_05785</name>
</gene>
<dbReference type="Proteomes" id="UP000293719">
    <property type="component" value="Chromosome"/>
</dbReference>
<feature type="region of interest" description="Disordered" evidence="1">
    <location>
        <begin position="1"/>
        <end position="55"/>
    </location>
</feature>
<feature type="compositionally biased region" description="Polar residues" evidence="1">
    <location>
        <begin position="18"/>
        <end position="28"/>
    </location>
</feature>
<accession>A0A4P6V199</accession>
<reference evidence="2 3" key="1">
    <citation type="journal article" date="2017" name="Int. J. Syst. Evol. Microbiol.">
        <title>Roseitalea porphyridii gen. nov., sp. nov., isolated from a red alga, and reclassification of Hoeflea suaedae Chung et al. 2013 as Pseudohoeflea suaedae gen. nov., comb. nov.</title>
        <authorList>
            <person name="Hyeon J.W."/>
            <person name="Jeong S.E."/>
            <person name="Baek K."/>
            <person name="Jeon C.O."/>
        </authorList>
    </citation>
    <scope>NUCLEOTIDE SEQUENCE [LARGE SCALE GENOMIC DNA]</scope>
    <source>
        <strain evidence="2 3">MA7-20</strain>
    </source>
</reference>
<evidence type="ECO:0000313" key="3">
    <source>
        <dbReference type="Proteomes" id="UP000293719"/>
    </source>
</evidence>
<evidence type="ECO:0000313" key="2">
    <source>
        <dbReference type="EMBL" id="QBK30150.1"/>
    </source>
</evidence>
<dbReference type="KEGG" id="rpod:E0E05_05785"/>
<protein>
    <submittedName>
        <fullName evidence="2">Uncharacterized protein</fullName>
    </submittedName>
</protein>
<evidence type="ECO:0000256" key="1">
    <source>
        <dbReference type="SAM" id="MobiDB-lite"/>
    </source>
</evidence>
<name>A0A4P6V199_9HYPH</name>
<dbReference type="AlphaFoldDB" id="A0A4P6V199"/>